<dbReference type="RefSeq" id="WP_161026564.1">
    <property type="nucleotide sequence ID" value="NZ_WWCJ01000010.1"/>
</dbReference>
<dbReference type="PANTHER" id="PTHR23248">
    <property type="entry name" value="PHOSPHOLIPID SCRAMBLASE-RELATED"/>
    <property type="match status" value="1"/>
</dbReference>
<dbReference type="Proteomes" id="UP000448575">
    <property type="component" value="Unassembled WGS sequence"/>
</dbReference>
<comment type="caution">
    <text evidence="1">The sequence shown here is derived from an EMBL/GenBank/DDBJ whole genome shotgun (WGS) entry which is preliminary data.</text>
</comment>
<evidence type="ECO:0000313" key="1">
    <source>
        <dbReference type="EMBL" id="MYN03596.1"/>
    </source>
</evidence>
<name>A0A6N9HJU6_9BURK</name>
<reference evidence="1 2" key="1">
    <citation type="submission" date="2019-12" db="EMBL/GenBank/DDBJ databases">
        <title>Novel species isolated from a subtropical stream in China.</title>
        <authorList>
            <person name="Lu H."/>
        </authorList>
    </citation>
    <scope>NUCLEOTIDE SEQUENCE [LARGE SCALE GENOMIC DNA]</scope>
    <source>
        <strain evidence="1 2">DS3</strain>
    </source>
</reference>
<gene>
    <name evidence="1" type="ORF">GTP41_15980</name>
</gene>
<protein>
    <submittedName>
        <fullName evidence="1">Oxidoreductase</fullName>
    </submittedName>
</protein>
<organism evidence="1 2">
    <name type="scientific">Pseudoduganella guangdongensis</name>
    <dbReference type="NCBI Taxonomy" id="2692179"/>
    <lineage>
        <taxon>Bacteria</taxon>
        <taxon>Pseudomonadati</taxon>
        <taxon>Pseudomonadota</taxon>
        <taxon>Betaproteobacteria</taxon>
        <taxon>Burkholderiales</taxon>
        <taxon>Oxalobacteraceae</taxon>
        <taxon>Telluria group</taxon>
        <taxon>Pseudoduganella</taxon>
    </lineage>
</organism>
<proteinExistence type="predicted"/>
<accession>A0A6N9HJU6</accession>
<dbReference type="EMBL" id="WWCJ01000010">
    <property type="protein sequence ID" value="MYN03596.1"/>
    <property type="molecule type" value="Genomic_DNA"/>
</dbReference>
<dbReference type="SUPFAM" id="SSF54518">
    <property type="entry name" value="Tubby C-terminal domain-like"/>
    <property type="match status" value="1"/>
</dbReference>
<dbReference type="PANTHER" id="PTHR23248:SF9">
    <property type="entry name" value="PHOSPHOLIPID SCRAMBLASE"/>
    <property type="match status" value="1"/>
</dbReference>
<dbReference type="GO" id="GO:0017128">
    <property type="term" value="F:phospholipid scramblase activity"/>
    <property type="evidence" value="ECO:0007669"/>
    <property type="project" value="InterPro"/>
</dbReference>
<dbReference type="InterPro" id="IPR005552">
    <property type="entry name" value="Scramblase"/>
</dbReference>
<sequence>MLEKSHYLVKEHVGVLKFSGTYDIIDPETQAPIGVAQERLGFLTHALRLVIDKRILPTTVAIAEQEDGPAVLTIQRGFTLLRSRIDILDRSGQAIGYFKSKLFSLGGGFHVYDTRDQLVAEVKGDWKGWNFKFIDANGSEVGTVTKKWAGLGKELFTSADTYMISIGQEFKGKAGLLLAAGLAIDIVFKEG</sequence>
<keyword evidence="2" id="KW-1185">Reference proteome</keyword>
<dbReference type="AlphaFoldDB" id="A0A6N9HJU6"/>
<dbReference type="InterPro" id="IPR025659">
    <property type="entry name" value="Tubby-like_C"/>
</dbReference>
<dbReference type="GO" id="GO:0005886">
    <property type="term" value="C:plasma membrane"/>
    <property type="evidence" value="ECO:0007669"/>
    <property type="project" value="TreeGrafter"/>
</dbReference>
<evidence type="ECO:0000313" key="2">
    <source>
        <dbReference type="Proteomes" id="UP000448575"/>
    </source>
</evidence>
<dbReference type="Pfam" id="PF03803">
    <property type="entry name" value="Scramblase"/>
    <property type="match status" value="1"/>
</dbReference>